<organism evidence="2 3">
    <name type="scientific">Candidatus Terasakiella magnetica</name>
    <dbReference type="NCBI Taxonomy" id="1867952"/>
    <lineage>
        <taxon>Bacteria</taxon>
        <taxon>Pseudomonadati</taxon>
        <taxon>Pseudomonadota</taxon>
        <taxon>Alphaproteobacteria</taxon>
        <taxon>Rhodospirillales</taxon>
        <taxon>Terasakiellaceae</taxon>
        <taxon>Terasakiella</taxon>
    </lineage>
</organism>
<feature type="region of interest" description="Disordered" evidence="1">
    <location>
        <begin position="1"/>
        <end position="39"/>
    </location>
</feature>
<proteinExistence type="predicted"/>
<feature type="compositionally biased region" description="Polar residues" evidence="1">
    <location>
        <begin position="1"/>
        <end position="19"/>
    </location>
</feature>
<reference evidence="2 3" key="1">
    <citation type="submission" date="2016-07" db="EMBL/GenBank/DDBJ databases">
        <authorList>
            <person name="Lefevre C.T."/>
        </authorList>
    </citation>
    <scope>NUCLEOTIDE SEQUENCE [LARGE SCALE GENOMIC DNA]</scope>
    <source>
        <strain evidence="2">PR1</strain>
    </source>
</reference>
<dbReference type="EMBL" id="FLYE01000003">
    <property type="protein sequence ID" value="SCA55651.1"/>
    <property type="molecule type" value="Genomic_DNA"/>
</dbReference>
<sequence length="39" mass="4157">MSQATKPQEANKAPSNKTVCTLRAEQGSRGKSGVRRALV</sequence>
<name>A0A1C3REI6_9PROT</name>
<dbReference type="AlphaFoldDB" id="A0A1C3REI6"/>
<accession>A0A1C3REI6</accession>
<evidence type="ECO:0000313" key="3">
    <source>
        <dbReference type="Proteomes" id="UP000231658"/>
    </source>
</evidence>
<evidence type="ECO:0000313" key="2">
    <source>
        <dbReference type="EMBL" id="SCA55651.1"/>
    </source>
</evidence>
<evidence type="ECO:0000256" key="1">
    <source>
        <dbReference type="SAM" id="MobiDB-lite"/>
    </source>
</evidence>
<keyword evidence="3" id="KW-1185">Reference proteome</keyword>
<protein>
    <submittedName>
        <fullName evidence="2">Uncharacterized protein</fullName>
    </submittedName>
</protein>
<gene>
    <name evidence="2" type="ORF">MTBPR1_110090</name>
</gene>
<dbReference type="Proteomes" id="UP000231658">
    <property type="component" value="Unassembled WGS sequence"/>
</dbReference>
<dbReference type="STRING" id="1867952.MTBPR1_110090"/>